<evidence type="ECO:0000313" key="4">
    <source>
        <dbReference type="EMBL" id="KUJ23590.1"/>
    </source>
</evidence>
<sequence length="736" mass="80035">MSSMNSRFKGLGFGSKRKSSANVPTIAQNPTSSAPQLAGRPVLPSTASSSTTSLPMSHPGPGGRPPSYTNNYAPAPAAVGRTQSPMAGNPRTPPSQVMGGPPPINTSAGGGYPPGHPAGGMGAPPPAGGPPQYGPPGYGAPAPIGNSIAAQQYANRNNAVEVEGAGRSKAQLIVGIDFGTTFSGVAFAFATNTEAKEDIITEWPGAGSYTKQKIPTVLYYDQYQKVVGWGPDIADALAPTGYPKPGVQKVEWFKLQLMLSGNTYIDPINLPPLPPGKSEIDVAADYLFKLRQAMRSQLQKTLGEVFNREERNIRYYLTVPAIWNDAGKAATRAAAIQAGFLRDENDNRLTLITEPEAAALFCSKAGLLNLKVHDAVLIVDCGGGTVDLIAYEVEEESPFTVSECTAGSGDSCGSTALNRNFSNILRTKIRKMKLPDGSKTAGRVYAKCIMDFENRIKADFRNNNQKWAVDVGIEAEFPEAGIEEGYMTFTNEEILQCFEPVVNRILELVRNQIIAIQAQNRTLQNVLVVGGFGASEYLFQQIKLHVPPQFQAKVVRPMDSVAAIVKGAVTAGITERVVTSRVARRHYLMATLQPFKEGHHPEAYRVPSLDGKDRCKFTRQIFVQKGQRVKIGEPVKVSFFRQVAPGATLMYEDILYACDDDVCPEYTKDPRVKEVVTLTSDLSRKNLEKDFERMDTPQGTFYRVYFDIYLTLDGSEFNAELVCQGEVMGRCTSRFK</sequence>
<dbReference type="PANTHER" id="PTHR14187">
    <property type="entry name" value="ALPHA KINASE/ELONGATION FACTOR 2 KINASE"/>
    <property type="match status" value="1"/>
</dbReference>
<name>A0A194XTE7_MOLSC</name>
<proteinExistence type="predicted"/>
<dbReference type="CDD" id="cd10170">
    <property type="entry name" value="ASKHA_NBD_HSP70"/>
    <property type="match status" value="1"/>
</dbReference>
<evidence type="ECO:0000256" key="1">
    <source>
        <dbReference type="ARBA" id="ARBA00022741"/>
    </source>
</evidence>
<accession>A0A194XTE7</accession>
<dbReference type="InParanoid" id="A0A194XTE7"/>
<dbReference type="GeneID" id="28815398"/>
<evidence type="ECO:0000313" key="5">
    <source>
        <dbReference type="Proteomes" id="UP000070700"/>
    </source>
</evidence>
<gene>
    <name evidence="4" type="ORF">LY89DRAFT_186437</name>
</gene>
<dbReference type="Gene3D" id="3.30.420.40">
    <property type="match status" value="2"/>
</dbReference>
<dbReference type="PANTHER" id="PTHR14187:SF79">
    <property type="entry name" value="HSP70 FAMILY PROTEIN (AFU_ORTHOLOGUE AFUA_1G15200)"/>
    <property type="match status" value="1"/>
</dbReference>
<dbReference type="InterPro" id="IPR043129">
    <property type="entry name" value="ATPase_NBD"/>
</dbReference>
<dbReference type="SUPFAM" id="SSF53067">
    <property type="entry name" value="Actin-like ATPase domain"/>
    <property type="match status" value="2"/>
</dbReference>
<feature type="compositionally biased region" description="Polar residues" evidence="3">
    <location>
        <begin position="20"/>
        <end position="35"/>
    </location>
</feature>
<dbReference type="STRING" id="149040.A0A194XTE7"/>
<keyword evidence="5" id="KW-1185">Reference proteome</keyword>
<dbReference type="Gene3D" id="3.90.640.10">
    <property type="entry name" value="Actin, Chain A, domain 4"/>
    <property type="match status" value="1"/>
</dbReference>
<dbReference type="PRINTS" id="PR00301">
    <property type="entry name" value="HEATSHOCK70"/>
</dbReference>
<dbReference type="Proteomes" id="UP000070700">
    <property type="component" value="Unassembled WGS sequence"/>
</dbReference>
<dbReference type="KEGG" id="psco:LY89DRAFT_186437"/>
<organism evidence="4 5">
    <name type="scientific">Mollisia scopiformis</name>
    <name type="common">Conifer needle endophyte fungus</name>
    <name type="synonym">Phialocephala scopiformis</name>
    <dbReference type="NCBI Taxonomy" id="149040"/>
    <lineage>
        <taxon>Eukaryota</taxon>
        <taxon>Fungi</taxon>
        <taxon>Dikarya</taxon>
        <taxon>Ascomycota</taxon>
        <taxon>Pezizomycotina</taxon>
        <taxon>Leotiomycetes</taxon>
        <taxon>Helotiales</taxon>
        <taxon>Mollisiaceae</taxon>
        <taxon>Mollisia</taxon>
    </lineage>
</organism>
<evidence type="ECO:0000256" key="2">
    <source>
        <dbReference type="ARBA" id="ARBA00022840"/>
    </source>
</evidence>
<dbReference type="RefSeq" id="XP_018077945.1">
    <property type="nucleotide sequence ID" value="XM_018205672.1"/>
</dbReference>
<feature type="compositionally biased region" description="Gly residues" evidence="3">
    <location>
        <begin position="108"/>
        <end position="122"/>
    </location>
</feature>
<feature type="region of interest" description="Disordered" evidence="3">
    <location>
        <begin position="1"/>
        <end position="129"/>
    </location>
</feature>
<dbReference type="GO" id="GO:0140662">
    <property type="term" value="F:ATP-dependent protein folding chaperone"/>
    <property type="evidence" value="ECO:0007669"/>
    <property type="project" value="InterPro"/>
</dbReference>
<protein>
    <submittedName>
        <fullName evidence="4">Actin-like ATPase domain-containing protein</fullName>
    </submittedName>
</protein>
<keyword evidence="1" id="KW-0547">Nucleotide-binding</keyword>
<reference evidence="4 5" key="1">
    <citation type="submission" date="2015-10" db="EMBL/GenBank/DDBJ databases">
        <title>Full genome of DAOMC 229536 Phialocephala scopiformis, a fungal endophyte of spruce producing the potent anti-insectan compound rugulosin.</title>
        <authorList>
            <consortium name="DOE Joint Genome Institute"/>
            <person name="Walker A.K."/>
            <person name="Frasz S.L."/>
            <person name="Seifert K.A."/>
            <person name="Miller J.D."/>
            <person name="Mondo S.J."/>
            <person name="Labutti K."/>
            <person name="Lipzen A."/>
            <person name="Dockter R."/>
            <person name="Kennedy M."/>
            <person name="Grigoriev I.V."/>
            <person name="Spatafora J.W."/>
        </authorList>
    </citation>
    <scope>NUCLEOTIDE SEQUENCE [LARGE SCALE GENOMIC DNA]</scope>
    <source>
        <strain evidence="4 5">CBS 120377</strain>
    </source>
</reference>
<dbReference type="GO" id="GO:0005524">
    <property type="term" value="F:ATP binding"/>
    <property type="evidence" value="ECO:0007669"/>
    <property type="project" value="UniProtKB-KW"/>
</dbReference>
<dbReference type="Pfam" id="PF00012">
    <property type="entry name" value="HSP70"/>
    <property type="match status" value="1"/>
</dbReference>
<keyword evidence="2" id="KW-0067">ATP-binding</keyword>
<dbReference type="OrthoDB" id="2963168at2759"/>
<dbReference type="EMBL" id="KQ947405">
    <property type="protein sequence ID" value="KUJ23590.1"/>
    <property type="molecule type" value="Genomic_DNA"/>
</dbReference>
<evidence type="ECO:0000256" key="3">
    <source>
        <dbReference type="SAM" id="MobiDB-lite"/>
    </source>
</evidence>
<dbReference type="AlphaFoldDB" id="A0A194XTE7"/>
<dbReference type="InterPro" id="IPR013126">
    <property type="entry name" value="Hsp_70_fam"/>
</dbReference>